<dbReference type="PANTHER" id="PTHR30053">
    <property type="entry name" value="ELONGATION FACTOR P"/>
    <property type="match status" value="1"/>
</dbReference>
<dbReference type="InterPro" id="IPR008991">
    <property type="entry name" value="Translation_prot_SH3-like_sf"/>
</dbReference>
<proteinExistence type="inferred from homology"/>
<feature type="domain" description="Translation elongation factor P/YeiP central" evidence="2">
    <location>
        <begin position="82"/>
        <end position="143"/>
    </location>
</feature>
<dbReference type="InterPro" id="IPR013185">
    <property type="entry name" value="Transl_elong_KOW-like"/>
</dbReference>
<dbReference type="PIRSF" id="PIRSF005901">
    <property type="entry name" value="EF-P"/>
    <property type="match status" value="1"/>
</dbReference>
<dbReference type="OrthoDB" id="7025426at2759"/>
<gene>
    <name evidence="3" type="ORF">AMORRO_LOCUS935</name>
</gene>
<dbReference type="GO" id="GO:0005737">
    <property type="term" value="C:cytoplasm"/>
    <property type="evidence" value="ECO:0007669"/>
    <property type="project" value="TreeGrafter"/>
</dbReference>
<dbReference type="InterPro" id="IPR020599">
    <property type="entry name" value="Transl_elong_fac_P/YeiP"/>
</dbReference>
<reference evidence="3" key="1">
    <citation type="submission" date="2021-06" db="EMBL/GenBank/DDBJ databases">
        <authorList>
            <person name="Kallberg Y."/>
            <person name="Tangrot J."/>
            <person name="Rosling A."/>
        </authorList>
    </citation>
    <scope>NUCLEOTIDE SEQUENCE</scope>
    <source>
        <strain evidence="3">CL551</strain>
    </source>
</reference>
<dbReference type="PANTHER" id="PTHR30053:SF14">
    <property type="entry name" value="TRANSLATION ELONGATION FACTOR KOW-LIKE DOMAIN-CONTAINING PROTEIN"/>
    <property type="match status" value="1"/>
</dbReference>
<comment type="caution">
    <text evidence="3">The sequence shown here is derived from an EMBL/GenBank/DDBJ whole genome shotgun (WGS) entry which is preliminary data.</text>
</comment>
<dbReference type="InterPro" id="IPR001059">
    <property type="entry name" value="Transl_elong_P/YeiP_cen"/>
</dbReference>
<protein>
    <submittedName>
        <fullName evidence="3">10252_t:CDS:1</fullName>
    </submittedName>
</protein>
<organism evidence="3 4">
    <name type="scientific">Acaulospora morrowiae</name>
    <dbReference type="NCBI Taxonomy" id="94023"/>
    <lineage>
        <taxon>Eukaryota</taxon>
        <taxon>Fungi</taxon>
        <taxon>Fungi incertae sedis</taxon>
        <taxon>Mucoromycota</taxon>
        <taxon>Glomeromycotina</taxon>
        <taxon>Glomeromycetes</taxon>
        <taxon>Diversisporales</taxon>
        <taxon>Acaulosporaceae</taxon>
        <taxon>Acaulospora</taxon>
    </lineage>
</organism>
<evidence type="ECO:0000256" key="1">
    <source>
        <dbReference type="ARBA" id="ARBA00009479"/>
    </source>
</evidence>
<dbReference type="EMBL" id="CAJVPV010000332">
    <property type="protein sequence ID" value="CAG8451803.1"/>
    <property type="molecule type" value="Genomic_DNA"/>
</dbReference>
<evidence type="ECO:0000313" key="3">
    <source>
        <dbReference type="EMBL" id="CAG8451803.1"/>
    </source>
</evidence>
<dbReference type="InterPro" id="IPR014722">
    <property type="entry name" value="Rib_uL2_dom2"/>
</dbReference>
<evidence type="ECO:0000259" key="2">
    <source>
        <dbReference type="SMART" id="SM01185"/>
    </source>
</evidence>
<comment type="similarity">
    <text evidence="1">Belongs to the elongation factor P family.</text>
</comment>
<dbReference type="SUPFAM" id="SSF50249">
    <property type="entry name" value="Nucleic acid-binding proteins"/>
    <property type="match status" value="1"/>
</dbReference>
<dbReference type="SUPFAM" id="SSF50104">
    <property type="entry name" value="Translation proteins SH3-like domain"/>
    <property type="match status" value="1"/>
</dbReference>
<dbReference type="Pfam" id="PF08207">
    <property type="entry name" value="EFP_N"/>
    <property type="match status" value="1"/>
</dbReference>
<dbReference type="GO" id="GO:0003746">
    <property type="term" value="F:translation elongation factor activity"/>
    <property type="evidence" value="ECO:0007669"/>
    <property type="project" value="InterPro"/>
</dbReference>
<dbReference type="Gene3D" id="2.40.50.140">
    <property type="entry name" value="Nucleic acid-binding proteins"/>
    <property type="match status" value="1"/>
</dbReference>
<dbReference type="Proteomes" id="UP000789342">
    <property type="component" value="Unassembled WGS sequence"/>
</dbReference>
<keyword evidence="4" id="KW-1185">Reference proteome</keyword>
<dbReference type="SMART" id="SM01185">
    <property type="entry name" value="EFP"/>
    <property type="match status" value="1"/>
</dbReference>
<dbReference type="InterPro" id="IPR012340">
    <property type="entry name" value="NA-bd_OB-fold"/>
</dbReference>
<evidence type="ECO:0000313" key="4">
    <source>
        <dbReference type="Proteomes" id="UP000789342"/>
    </source>
</evidence>
<dbReference type="Gene3D" id="2.30.30.30">
    <property type="match status" value="1"/>
</dbReference>
<accession>A0A9N8VJG9</accession>
<name>A0A9N8VJG9_9GLOM</name>
<sequence length="195" mass="21982">MQFLSCITRNASRSLKTAANHIAKGSVIEYKNRHFFVSRIDSHWTGRGSAAMKFDLKDVVNGQKLTERIRPTEYFEVVTVKERNYRYLYSDGNTLHLINAETLDEIEIDSDKVDGGEKSIKLLDDDMNLTVAFLETEEGERAISVRLPHMYAYEVVSNTPNIGSSSKGPAQKTVEIKGGIHVQVPEFVNVTIIED</sequence>
<dbReference type="AlphaFoldDB" id="A0A9N8VJG9"/>
<dbReference type="Pfam" id="PF01132">
    <property type="entry name" value="EFP"/>
    <property type="match status" value="1"/>
</dbReference>